<evidence type="ECO:0000313" key="2">
    <source>
        <dbReference type="EMBL" id="EMY35858.1"/>
    </source>
</evidence>
<comment type="caution">
    <text evidence="2">The sequence shown here is derived from an EMBL/GenBank/DDBJ whole genome shotgun (WGS) entry which is preliminary data.</text>
</comment>
<dbReference type="EMBL" id="ANPE02000059">
    <property type="protein sequence ID" value="EMY35858.1"/>
    <property type="molecule type" value="Genomic_DNA"/>
</dbReference>
<dbReference type="Proteomes" id="UP000010729">
    <property type="component" value="Unassembled WGS sequence"/>
</dbReference>
<name>N1VC52_9MICC</name>
<sequence>MSVLLQQRPSGLFSFTISASGYATISGGMLVLTPIEGTQTMEDPDSPSSNFDKPLEDLTPEEYAWSFQSGQLILTGEYGTIAYTWEPDR</sequence>
<accession>N1VC52</accession>
<evidence type="ECO:0008006" key="4">
    <source>
        <dbReference type="Google" id="ProtNLM"/>
    </source>
</evidence>
<reference evidence="2 3" key="1">
    <citation type="journal article" date="2013" name="Genome Announc.">
        <title>Draft Genome Sequence of Arthrobacter crystallopoietes Strain BAB-32, Revealing Genes for Bioremediation.</title>
        <authorList>
            <person name="Joshi M.N."/>
            <person name="Pandit A.S."/>
            <person name="Sharma A."/>
            <person name="Pandya R.V."/>
            <person name="Desai S.M."/>
            <person name="Saxena A.K."/>
            <person name="Bagatharia S.B."/>
        </authorList>
    </citation>
    <scope>NUCLEOTIDE SEQUENCE [LARGE SCALE GENOMIC DNA]</scope>
    <source>
        <strain evidence="2 3">BAB-32</strain>
    </source>
</reference>
<proteinExistence type="predicted"/>
<keyword evidence="1" id="KW-0812">Transmembrane</keyword>
<organism evidence="2 3">
    <name type="scientific">Arthrobacter crystallopoietes BAB-32</name>
    <dbReference type="NCBI Taxonomy" id="1246476"/>
    <lineage>
        <taxon>Bacteria</taxon>
        <taxon>Bacillati</taxon>
        <taxon>Actinomycetota</taxon>
        <taxon>Actinomycetes</taxon>
        <taxon>Micrococcales</taxon>
        <taxon>Micrococcaceae</taxon>
        <taxon>Crystallibacter</taxon>
    </lineage>
</organism>
<evidence type="ECO:0000256" key="1">
    <source>
        <dbReference type="SAM" id="Phobius"/>
    </source>
</evidence>
<keyword evidence="3" id="KW-1185">Reference proteome</keyword>
<dbReference type="OrthoDB" id="4871346at2"/>
<protein>
    <recommendedName>
        <fullName evidence="4">DUF306 domain-containing protein</fullName>
    </recommendedName>
</protein>
<evidence type="ECO:0000313" key="3">
    <source>
        <dbReference type="Proteomes" id="UP000010729"/>
    </source>
</evidence>
<keyword evidence="1" id="KW-1133">Transmembrane helix</keyword>
<feature type="transmembrane region" description="Helical" evidence="1">
    <location>
        <begin position="12"/>
        <end position="32"/>
    </location>
</feature>
<keyword evidence="1" id="KW-0472">Membrane</keyword>
<dbReference type="RefSeq" id="WP_005266804.1">
    <property type="nucleotide sequence ID" value="NZ_ANPE02000059.1"/>
</dbReference>
<dbReference type="AlphaFoldDB" id="N1VC52"/>
<gene>
    <name evidence="2" type="ORF">D477_002201</name>
</gene>